<gene>
    <name evidence="2" type="ORF">GR170_19445</name>
</gene>
<comment type="caution">
    <text evidence="2">The sequence shown here is derived from an EMBL/GenBank/DDBJ whole genome shotgun (WGS) entry which is preliminary data.</text>
</comment>
<sequence length="240" mass="24979">MAPIVLITRPAPEGPALGERLRRDHPGLAVRHSPLIAIQPEPLPPLPADAALIFTSRNGVRAAAGRIRPGTIAYCVGDATARAAREAGCTVQSAGGDAEALFTLIRDAGPAGPLLHLHGEHQRGDLAARLNAEGLAVRSLCAYRQRSQPFTTEARALMSGSQPVVAPIYSPRTGRLFAEGWHGTAPLFLAAISPAVAAELNGLERFRLCHAAHPDGESMVAVTNGLIAAALQLEAGGPCD</sequence>
<dbReference type="EMBL" id="WUMU01000023">
    <property type="protein sequence ID" value="MXN20015.1"/>
    <property type="molecule type" value="Genomic_DNA"/>
</dbReference>
<dbReference type="InterPro" id="IPR036108">
    <property type="entry name" value="4pyrrol_syn_uPrphyn_synt_sf"/>
</dbReference>
<organism evidence="2 3">
    <name type="scientific">Pseudooceanicola albus</name>
    <dbReference type="NCBI Taxonomy" id="2692189"/>
    <lineage>
        <taxon>Bacteria</taxon>
        <taxon>Pseudomonadati</taxon>
        <taxon>Pseudomonadota</taxon>
        <taxon>Alphaproteobacteria</taxon>
        <taxon>Rhodobacterales</taxon>
        <taxon>Paracoccaceae</taxon>
        <taxon>Pseudooceanicola</taxon>
    </lineage>
</organism>
<evidence type="ECO:0000313" key="3">
    <source>
        <dbReference type="Proteomes" id="UP000477911"/>
    </source>
</evidence>
<evidence type="ECO:0000313" key="2">
    <source>
        <dbReference type="EMBL" id="MXN20015.1"/>
    </source>
</evidence>
<dbReference type="SUPFAM" id="SSF69618">
    <property type="entry name" value="HemD-like"/>
    <property type="match status" value="1"/>
</dbReference>
<dbReference type="RefSeq" id="WP_160896142.1">
    <property type="nucleotide sequence ID" value="NZ_WUMU01000023.1"/>
</dbReference>
<dbReference type="Gene3D" id="3.40.50.10090">
    <property type="match status" value="2"/>
</dbReference>
<dbReference type="Pfam" id="PF02602">
    <property type="entry name" value="HEM4"/>
    <property type="match status" value="1"/>
</dbReference>
<dbReference type="AlphaFoldDB" id="A0A6L7G7K8"/>
<reference evidence="2 3" key="1">
    <citation type="submission" date="2019-12" db="EMBL/GenBank/DDBJ databases">
        <authorList>
            <person name="Li M."/>
        </authorList>
    </citation>
    <scope>NUCLEOTIDE SEQUENCE [LARGE SCALE GENOMIC DNA]</scope>
    <source>
        <strain evidence="2 3">GBMRC 2024</strain>
    </source>
</reference>
<protein>
    <submittedName>
        <fullName evidence="2">Uroporphyrinogen-III synthase</fullName>
    </submittedName>
</protein>
<accession>A0A6L7G7K8</accession>
<dbReference type="CDD" id="cd06578">
    <property type="entry name" value="HemD"/>
    <property type="match status" value="1"/>
</dbReference>
<dbReference type="Proteomes" id="UP000477911">
    <property type="component" value="Unassembled WGS sequence"/>
</dbReference>
<feature type="domain" description="Tetrapyrrole biosynthesis uroporphyrinogen III synthase" evidence="1">
    <location>
        <begin position="27"/>
        <end position="221"/>
    </location>
</feature>
<keyword evidence="3" id="KW-1185">Reference proteome</keyword>
<evidence type="ECO:0000259" key="1">
    <source>
        <dbReference type="Pfam" id="PF02602"/>
    </source>
</evidence>
<name>A0A6L7G7K8_9RHOB</name>
<dbReference type="GO" id="GO:0004852">
    <property type="term" value="F:uroporphyrinogen-III synthase activity"/>
    <property type="evidence" value="ECO:0007669"/>
    <property type="project" value="InterPro"/>
</dbReference>
<dbReference type="InterPro" id="IPR003754">
    <property type="entry name" value="4pyrrol_synth_uPrphyn_synth"/>
</dbReference>
<dbReference type="GO" id="GO:0033014">
    <property type="term" value="P:tetrapyrrole biosynthetic process"/>
    <property type="evidence" value="ECO:0007669"/>
    <property type="project" value="InterPro"/>
</dbReference>
<proteinExistence type="predicted"/>